<dbReference type="GeneID" id="110077417"/>
<dbReference type="OrthoDB" id="9449742at2759"/>
<dbReference type="InParanoid" id="A0A6J0TC81"/>
<evidence type="ECO:0000313" key="8">
    <source>
        <dbReference type="RefSeq" id="XP_020646106.2"/>
    </source>
</evidence>
<dbReference type="Pfam" id="PF05805">
    <property type="entry name" value="L6_membrane"/>
    <property type="match status" value="1"/>
</dbReference>
<evidence type="ECO:0000256" key="2">
    <source>
        <dbReference type="ARBA" id="ARBA00006193"/>
    </source>
</evidence>
<dbReference type="GO" id="GO:0016020">
    <property type="term" value="C:membrane"/>
    <property type="evidence" value="ECO:0007669"/>
    <property type="project" value="UniProtKB-SubCell"/>
</dbReference>
<dbReference type="InterPro" id="IPR008661">
    <property type="entry name" value="L6_membrane"/>
</dbReference>
<feature type="transmembrane region" description="Helical" evidence="6">
    <location>
        <begin position="50"/>
        <end position="71"/>
    </location>
</feature>
<dbReference type="PANTHER" id="PTHR14198">
    <property type="entry name" value="TRANSMEMBRANE 4 L6 FAMILY MEMBER 1-RELATED"/>
    <property type="match status" value="1"/>
</dbReference>
<evidence type="ECO:0000256" key="5">
    <source>
        <dbReference type="ARBA" id="ARBA00023136"/>
    </source>
</evidence>
<feature type="transmembrane region" description="Helical" evidence="6">
    <location>
        <begin position="12"/>
        <end position="30"/>
    </location>
</feature>
<keyword evidence="4 6" id="KW-1133">Transmembrane helix</keyword>
<accession>A0A6J0TC81</accession>
<dbReference type="AlphaFoldDB" id="A0A6J0TC81"/>
<feature type="transmembrane region" description="Helical" evidence="6">
    <location>
        <begin position="83"/>
        <end position="102"/>
    </location>
</feature>
<dbReference type="RefSeq" id="XP_020646106.2">
    <property type="nucleotide sequence ID" value="XM_020790447.2"/>
</dbReference>
<comment type="similarity">
    <text evidence="2">Belongs to the L6 tetraspanin family.</text>
</comment>
<evidence type="ECO:0000256" key="3">
    <source>
        <dbReference type="ARBA" id="ARBA00022692"/>
    </source>
</evidence>
<sequence length="210" mass="22780">MCTGTCSRVVGAALWPLALLGIVANILLAFPDWKTEYVHGWGKRLTPEVLYLGGLVGGGVMVLVPVIHIQATGRRGCCGNRCGMLLSVLFAAVGVLGALYALTVSMLGLVHGPFCQYLNGTLLVWGRPFEHHEESSSQESYLFDTSLWDTCLDPPGVTRFNVILFSLIGCASLVELGLCFIQIFNGLFGCLCGTCREDKMNEERAPQTYN</sequence>
<name>A0A6J0TC81_9SAUR</name>
<dbReference type="KEGG" id="pvt:110077417"/>
<protein>
    <submittedName>
        <fullName evidence="8">Transmembrane 4 L6 family member 5-like</fullName>
    </submittedName>
</protein>
<comment type="subcellular location">
    <subcellularLocation>
        <location evidence="1">Membrane</location>
        <topology evidence="1">Multi-pass membrane protein</topology>
    </subcellularLocation>
</comment>
<feature type="transmembrane region" description="Helical" evidence="6">
    <location>
        <begin position="162"/>
        <end position="191"/>
    </location>
</feature>
<keyword evidence="5 6" id="KW-0472">Membrane</keyword>
<keyword evidence="3 6" id="KW-0812">Transmembrane</keyword>
<dbReference type="Proteomes" id="UP001652642">
    <property type="component" value="Chromosome 6"/>
</dbReference>
<proteinExistence type="inferred from homology"/>
<evidence type="ECO:0000256" key="6">
    <source>
        <dbReference type="SAM" id="Phobius"/>
    </source>
</evidence>
<gene>
    <name evidence="8" type="primary">LOC110077417</name>
</gene>
<dbReference type="PANTHER" id="PTHR14198:SF23">
    <property type="entry name" value="SI:CH211-137I24.10"/>
    <property type="match status" value="1"/>
</dbReference>
<evidence type="ECO:0000256" key="1">
    <source>
        <dbReference type="ARBA" id="ARBA00004141"/>
    </source>
</evidence>
<evidence type="ECO:0000313" key="7">
    <source>
        <dbReference type="Proteomes" id="UP001652642"/>
    </source>
</evidence>
<evidence type="ECO:0000256" key="4">
    <source>
        <dbReference type="ARBA" id="ARBA00022989"/>
    </source>
</evidence>
<organism evidence="7 8">
    <name type="scientific">Pogona vitticeps</name>
    <name type="common">central bearded dragon</name>
    <dbReference type="NCBI Taxonomy" id="103695"/>
    <lineage>
        <taxon>Eukaryota</taxon>
        <taxon>Metazoa</taxon>
        <taxon>Chordata</taxon>
        <taxon>Craniata</taxon>
        <taxon>Vertebrata</taxon>
        <taxon>Euteleostomi</taxon>
        <taxon>Lepidosauria</taxon>
        <taxon>Squamata</taxon>
        <taxon>Bifurcata</taxon>
        <taxon>Unidentata</taxon>
        <taxon>Episquamata</taxon>
        <taxon>Toxicofera</taxon>
        <taxon>Iguania</taxon>
        <taxon>Acrodonta</taxon>
        <taxon>Agamidae</taxon>
        <taxon>Amphibolurinae</taxon>
        <taxon>Pogona</taxon>
    </lineage>
</organism>
<reference evidence="8" key="1">
    <citation type="submission" date="2025-08" db="UniProtKB">
        <authorList>
            <consortium name="RefSeq"/>
        </authorList>
    </citation>
    <scope>IDENTIFICATION</scope>
</reference>
<keyword evidence="7" id="KW-1185">Reference proteome</keyword>